<feature type="domain" description="Outer membrane protein beta-barrel" evidence="1">
    <location>
        <begin position="34"/>
        <end position="181"/>
    </location>
</feature>
<proteinExistence type="predicted"/>
<dbReference type="EMBL" id="CP007451">
    <property type="protein sequence ID" value="AHW61407.1"/>
    <property type="molecule type" value="Genomic_DNA"/>
</dbReference>
<name>A0ABM5QCJ8_9BACT</name>
<dbReference type="InterPro" id="IPR025665">
    <property type="entry name" value="Beta-barrel_OMP_2"/>
</dbReference>
<evidence type="ECO:0000313" key="2">
    <source>
        <dbReference type="EMBL" id="AHW61407.1"/>
    </source>
</evidence>
<dbReference type="Pfam" id="PF13568">
    <property type="entry name" value="OMP_b-brl_2"/>
    <property type="match status" value="1"/>
</dbReference>
<protein>
    <recommendedName>
        <fullName evidence="1">Outer membrane protein beta-barrel domain-containing protein</fullName>
    </recommendedName>
</protein>
<sequence length="209" mass="23325">MSSNFLNIQKSKNFKQMKRFLFASLFVLIATIGFAQPFFDLGVKAGVHYSNMSFEGDNDLSSDAITKMHWGAFGRVGVNRLYVQPEVYFSKKGGDLSFNALSGGFDYKNVDVPVLLGYKLVKTPVLDIRVMAGPVFSFVTDADYPDGSDRFNDEFLNDNLFGVQYGLGVDVLFFTLDARMEHAGKVYDDPDFVDGKSTSFMLTLGFKIL</sequence>
<organism evidence="2 3">
    <name type="scientific">Draconibacterium orientale</name>
    <dbReference type="NCBI Taxonomy" id="1168034"/>
    <lineage>
        <taxon>Bacteria</taxon>
        <taxon>Pseudomonadati</taxon>
        <taxon>Bacteroidota</taxon>
        <taxon>Bacteroidia</taxon>
        <taxon>Marinilabiliales</taxon>
        <taxon>Prolixibacteraceae</taxon>
        <taxon>Draconibacterium</taxon>
    </lineage>
</organism>
<reference evidence="2 3" key="1">
    <citation type="submission" date="2014-03" db="EMBL/GenBank/DDBJ databases">
        <title>Complete genome sequence of a deeply braunched marine Bacteroidia bacterium Draconibacterium orientale type strain FH5T.</title>
        <authorList>
            <person name="Li X."/>
            <person name="Wang X."/>
            <person name="Xie Z."/>
            <person name="Du Z."/>
            <person name="Chen G."/>
        </authorList>
    </citation>
    <scope>NUCLEOTIDE SEQUENCE [LARGE SCALE GENOMIC DNA]</scope>
    <source>
        <strain evidence="2 3">FH5</strain>
    </source>
</reference>
<evidence type="ECO:0000313" key="3">
    <source>
        <dbReference type="Proteomes" id="UP000023772"/>
    </source>
</evidence>
<keyword evidence="3" id="KW-1185">Reference proteome</keyword>
<dbReference type="Proteomes" id="UP000023772">
    <property type="component" value="Chromosome"/>
</dbReference>
<gene>
    <name evidence="2" type="ORF">FH5T_00135</name>
</gene>
<accession>A0ABM5QCJ8</accession>
<evidence type="ECO:0000259" key="1">
    <source>
        <dbReference type="Pfam" id="PF13568"/>
    </source>
</evidence>